<dbReference type="Proteomes" id="UP000626554">
    <property type="component" value="Unassembled WGS sequence"/>
</dbReference>
<dbReference type="EMBL" id="JABKAV010000045">
    <property type="protein sequence ID" value="NVO85884.1"/>
    <property type="molecule type" value="Genomic_DNA"/>
</dbReference>
<comment type="caution">
    <text evidence="1">The sequence shown here is derived from an EMBL/GenBank/DDBJ whole genome shotgun (WGS) entry which is preliminary data.</text>
</comment>
<evidence type="ECO:0000313" key="2">
    <source>
        <dbReference type="Proteomes" id="UP000626554"/>
    </source>
</evidence>
<sequence>MSQATDYNMSATPGTTTPFPTVFGYNQTRLVTAANSNYAAFDKGFVVPASLGAALAPGQGCYAVNIAASQLVDFVGTPNTGDLTHPT</sequence>
<proteinExistence type="predicted"/>
<evidence type="ECO:0000313" key="1">
    <source>
        <dbReference type="EMBL" id="NVO85884.1"/>
    </source>
</evidence>
<dbReference type="RefSeq" id="WP_176900606.1">
    <property type="nucleotide sequence ID" value="NZ_JABKAV010000045.1"/>
</dbReference>
<reference evidence="1 2" key="1">
    <citation type="submission" date="2020-05" db="EMBL/GenBank/DDBJ databases">
        <title>Hymenobacter terrestris sp. nov. and Hymenobacter lapidiphilus sp. nov., isolated from regoliths in Antarctica.</title>
        <authorList>
            <person name="Sedlacek I."/>
            <person name="Pantucek R."/>
            <person name="Zeman M."/>
            <person name="Holochova P."/>
            <person name="Kralova S."/>
            <person name="Stankova E."/>
            <person name="Sedo O."/>
            <person name="Micenkova L."/>
            <person name="Svec P."/>
            <person name="Gupta V."/>
            <person name="Sood U."/>
            <person name="Korpole U.S."/>
            <person name="Lal R."/>
        </authorList>
    </citation>
    <scope>NUCLEOTIDE SEQUENCE [LARGE SCALE GENOMIC DNA]</scope>
    <source>
        <strain evidence="1 2">P5252</strain>
    </source>
</reference>
<keyword evidence="2" id="KW-1185">Reference proteome</keyword>
<accession>A0ABX2Q5Q5</accession>
<gene>
    <name evidence="1" type="ORF">HW556_13425</name>
</gene>
<organism evidence="1 2">
    <name type="scientific">Hymenobacter terrestris</name>
    <dbReference type="NCBI Taxonomy" id="2748310"/>
    <lineage>
        <taxon>Bacteria</taxon>
        <taxon>Pseudomonadati</taxon>
        <taxon>Bacteroidota</taxon>
        <taxon>Cytophagia</taxon>
        <taxon>Cytophagales</taxon>
        <taxon>Hymenobacteraceae</taxon>
        <taxon>Hymenobacter</taxon>
    </lineage>
</organism>
<protein>
    <submittedName>
        <fullName evidence="1">Uncharacterized protein</fullName>
    </submittedName>
</protein>
<name>A0ABX2Q5Q5_9BACT</name>